<feature type="transmembrane region" description="Helical" evidence="5">
    <location>
        <begin position="805"/>
        <end position="825"/>
    </location>
</feature>
<evidence type="ECO:0000313" key="10">
    <source>
        <dbReference type="Proteomes" id="UP001152797"/>
    </source>
</evidence>
<feature type="domain" description="Amino acid transporter transmembrane" evidence="6">
    <location>
        <begin position="535"/>
        <end position="930"/>
    </location>
</feature>
<comment type="subcellular location">
    <subcellularLocation>
        <location evidence="1">Membrane</location>
        <topology evidence="1">Multi-pass membrane protein</topology>
    </subcellularLocation>
</comment>
<dbReference type="EMBL" id="CAMXCT020002450">
    <property type="protein sequence ID" value="CAL1151629.1"/>
    <property type="molecule type" value="Genomic_DNA"/>
</dbReference>
<feature type="transmembrane region" description="Helical" evidence="5">
    <location>
        <begin position="400"/>
        <end position="419"/>
    </location>
</feature>
<keyword evidence="3 5" id="KW-1133">Transmembrane helix</keyword>
<accession>A0A9P1G275</accession>
<dbReference type="OrthoDB" id="425620at2759"/>
<feature type="transmembrane region" description="Helical" evidence="5">
    <location>
        <begin position="20"/>
        <end position="42"/>
    </location>
</feature>
<keyword evidence="4 5" id="KW-0472">Membrane</keyword>
<dbReference type="PANTHER" id="PTHR22950">
    <property type="entry name" value="AMINO ACID TRANSPORTER"/>
    <property type="match status" value="1"/>
</dbReference>
<evidence type="ECO:0000313" key="8">
    <source>
        <dbReference type="EMBL" id="CAL1151629.1"/>
    </source>
</evidence>
<gene>
    <name evidence="7" type="ORF">C1SCF055_LOCUS24570</name>
</gene>
<evidence type="ECO:0000256" key="2">
    <source>
        <dbReference type="ARBA" id="ARBA00022692"/>
    </source>
</evidence>
<feature type="transmembrane region" description="Helical" evidence="5">
    <location>
        <begin position="723"/>
        <end position="750"/>
    </location>
</feature>
<evidence type="ECO:0000313" key="9">
    <source>
        <dbReference type="EMBL" id="CAL4785566.1"/>
    </source>
</evidence>
<dbReference type="InterPro" id="IPR013057">
    <property type="entry name" value="AA_transpt_TM"/>
</dbReference>
<dbReference type="Pfam" id="PF01490">
    <property type="entry name" value="Aa_trans"/>
    <property type="match status" value="1"/>
</dbReference>
<protein>
    <submittedName>
        <fullName evidence="9">Amino acid transporter AVT3B (AtAvt3B) (Aromatic and neutral amino acid transporter-like protein 1)</fullName>
    </submittedName>
</protein>
<evidence type="ECO:0000259" key="6">
    <source>
        <dbReference type="Pfam" id="PF01490"/>
    </source>
</evidence>
<proteinExistence type="predicted"/>
<feature type="transmembrane region" description="Helical" evidence="5">
    <location>
        <begin position="48"/>
        <end position="69"/>
    </location>
</feature>
<dbReference type="Proteomes" id="UP001152797">
    <property type="component" value="Unassembled WGS sequence"/>
</dbReference>
<feature type="transmembrane region" description="Helical" evidence="5">
    <location>
        <begin position="562"/>
        <end position="586"/>
    </location>
</feature>
<feature type="transmembrane region" description="Helical" evidence="5">
    <location>
        <begin position="872"/>
        <end position="895"/>
    </location>
</feature>
<evidence type="ECO:0000256" key="5">
    <source>
        <dbReference type="SAM" id="Phobius"/>
    </source>
</evidence>
<dbReference type="GO" id="GO:0015179">
    <property type="term" value="F:L-amino acid transmembrane transporter activity"/>
    <property type="evidence" value="ECO:0007669"/>
    <property type="project" value="TreeGrafter"/>
</dbReference>
<feature type="transmembrane region" description="Helical" evidence="5">
    <location>
        <begin position="846"/>
        <end position="866"/>
    </location>
</feature>
<feature type="transmembrane region" description="Helical" evidence="5">
    <location>
        <begin position="762"/>
        <end position="785"/>
    </location>
</feature>
<feature type="transmembrane region" description="Helical" evidence="5">
    <location>
        <begin position="431"/>
        <end position="454"/>
    </location>
</feature>
<dbReference type="AlphaFoldDB" id="A0A9P1G275"/>
<reference evidence="7" key="1">
    <citation type="submission" date="2022-10" db="EMBL/GenBank/DDBJ databases">
        <authorList>
            <person name="Chen Y."/>
            <person name="Dougan E. K."/>
            <person name="Chan C."/>
            <person name="Rhodes N."/>
            <person name="Thang M."/>
        </authorList>
    </citation>
    <scope>NUCLEOTIDE SEQUENCE</scope>
</reference>
<feature type="transmembrane region" description="Helical" evidence="5">
    <location>
        <begin position="620"/>
        <end position="640"/>
    </location>
</feature>
<feature type="transmembrane region" description="Helical" evidence="5">
    <location>
        <begin position="344"/>
        <end position="365"/>
    </location>
</feature>
<feature type="transmembrane region" description="Helical" evidence="5">
    <location>
        <begin position="916"/>
        <end position="935"/>
    </location>
</feature>
<comment type="caution">
    <text evidence="7">The sequence shown here is derived from an EMBL/GenBank/DDBJ whole genome shotgun (WGS) entry which is preliminary data.</text>
</comment>
<feature type="transmembrane region" description="Helical" evidence="5">
    <location>
        <begin position="646"/>
        <end position="667"/>
    </location>
</feature>
<dbReference type="EMBL" id="CAMXCT010002450">
    <property type="protein sequence ID" value="CAI3998254.1"/>
    <property type="molecule type" value="Genomic_DNA"/>
</dbReference>
<evidence type="ECO:0000256" key="1">
    <source>
        <dbReference type="ARBA" id="ARBA00004141"/>
    </source>
</evidence>
<organism evidence="7">
    <name type="scientific">Cladocopium goreaui</name>
    <dbReference type="NCBI Taxonomy" id="2562237"/>
    <lineage>
        <taxon>Eukaryota</taxon>
        <taxon>Sar</taxon>
        <taxon>Alveolata</taxon>
        <taxon>Dinophyceae</taxon>
        <taxon>Suessiales</taxon>
        <taxon>Symbiodiniaceae</taxon>
        <taxon>Cladocopium</taxon>
    </lineage>
</organism>
<feature type="transmembrane region" description="Helical" evidence="5">
    <location>
        <begin position="679"/>
        <end position="703"/>
    </location>
</feature>
<dbReference type="PANTHER" id="PTHR22950:SF461">
    <property type="entry name" value="AMINO ACID TRANSPORTER TRANSMEMBRANE DOMAIN-CONTAINING PROTEIN"/>
    <property type="match status" value="1"/>
</dbReference>
<evidence type="ECO:0000256" key="4">
    <source>
        <dbReference type="ARBA" id="ARBA00023136"/>
    </source>
</evidence>
<evidence type="ECO:0000256" key="3">
    <source>
        <dbReference type="ARBA" id="ARBA00022989"/>
    </source>
</evidence>
<dbReference type="EMBL" id="CAMXCT030002450">
    <property type="protein sequence ID" value="CAL4785566.1"/>
    <property type="molecule type" value="Genomic_DNA"/>
</dbReference>
<name>A0A9P1G275_9DINO</name>
<feature type="transmembrane region" description="Helical" evidence="5">
    <location>
        <begin position="538"/>
        <end position="556"/>
    </location>
</feature>
<keyword evidence="2 5" id="KW-0812">Transmembrane</keyword>
<evidence type="ECO:0000313" key="7">
    <source>
        <dbReference type="EMBL" id="CAI3998254.1"/>
    </source>
</evidence>
<reference evidence="8" key="2">
    <citation type="submission" date="2024-04" db="EMBL/GenBank/DDBJ databases">
        <authorList>
            <person name="Chen Y."/>
            <person name="Shah S."/>
            <person name="Dougan E. K."/>
            <person name="Thang M."/>
            <person name="Chan C."/>
        </authorList>
    </citation>
    <scope>NUCLEOTIDE SEQUENCE [LARGE SCALE GENOMIC DNA]</scope>
</reference>
<dbReference type="GO" id="GO:0016020">
    <property type="term" value="C:membrane"/>
    <property type="evidence" value="ECO:0007669"/>
    <property type="project" value="UniProtKB-SubCell"/>
</dbReference>
<sequence>MALGGLAGINCHCQWGLTGLLGGIVIMLAAGVFTALPVFFGWFCYQWYYALCWFWFLLGVAMTVFGAFYECFCFSPVYKSVQAREWAEEDGSGPAVTGISGPEFRKILLRVPLSRVGEIVELCQLCGTARDQAQAAQAAQAFHVVPGKSTSQDATGKVDPESQCIGDDTSPALGGRSGIEVVQAVKLQGVETVNQVEGRLMKTRLLWSHFDLANVWSNLAPSGNIYRLNGLEQMRLAHCADLQAQLRDLAEERADILGDRPLDDRCDDLVKALQKTKALVSVRQKTSMATEFGQDEEIGWDDDVLQTEGFPVLEEFLVGKVSVGWPVVVPLTPVGWSAWWNSQLIGCIVAFVQTIGPVLVVLSLWQGPTNYLRDPLSTWERLTLSNTFCESRALSDWCTVLMGVMFSFFVVVQLLNYAASELDDVYKFGRLAGCTSFWSVAGAYINMWCVLWNIVALPLSFWRMEHAVDVILGSWGLLFMFNLDDLTGVAGEILGSTDDQFQRCLCWNYANYGAASSSRLSKDPEEARFFKRGNSAPLTAGLLIADVVGAGVLAMGQAVAQLGWMVAIPAIFLMLAMNAHIMILVWRVQKIHPAAKSYKDLACMTMERAQPEFLNLAKRVVVVGQYTFIFATLSLYTLSIGQGLGMFFYDLHSCLPMVTFIGCMLLLPMNTSARFLGSFSGSVVFNCLCTVGTVLIPILWLMHEGVEVTRPAHSEFVGVASQLSLSSLVTSASTFAFAFSGQFLLCEIMSEMDDLEEFPKAYLVYSLPFQAAAFLGVGLSVYYFRGSAALGMIVQEIPFGFIERLAASCLVGHILITYVIKSVVLSKGLLEEFEKSKIIANGDTWLSWYCMMVLIVGASWFMAQIVPFFADFVSLLGATLTPLIAFIVPLLLYGLCISTNDAKASVLEKAVMALELLLSCVVLVYGTASTLVNIFEKWDQYGYPFACHCQNLWRTCSCSPNRMECPA</sequence>
<keyword evidence="10" id="KW-1185">Reference proteome</keyword>